<comment type="caution">
    <text evidence="1">The sequence shown here is derived from an EMBL/GenBank/DDBJ whole genome shotgun (WGS) entry which is preliminary data.</text>
</comment>
<evidence type="ECO:0008006" key="3">
    <source>
        <dbReference type="Google" id="ProtNLM"/>
    </source>
</evidence>
<proteinExistence type="predicted"/>
<evidence type="ECO:0000313" key="2">
    <source>
        <dbReference type="Proteomes" id="UP000734218"/>
    </source>
</evidence>
<dbReference type="EMBL" id="JAATJE010000002">
    <property type="protein sequence ID" value="NJC35099.1"/>
    <property type="molecule type" value="Genomic_DNA"/>
</dbReference>
<dbReference type="SUPFAM" id="SSF74653">
    <property type="entry name" value="TolA/TonB C-terminal domain"/>
    <property type="match status" value="1"/>
</dbReference>
<dbReference type="Proteomes" id="UP000734218">
    <property type="component" value="Unassembled WGS sequence"/>
</dbReference>
<dbReference type="RefSeq" id="WP_167955674.1">
    <property type="nucleotide sequence ID" value="NZ_JAATJE010000002.1"/>
</dbReference>
<accession>A0ABX0XNZ3</accession>
<evidence type="ECO:0000313" key="1">
    <source>
        <dbReference type="EMBL" id="NJC35099.1"/>
    </source>
</evidence>
<sequence>MAIALSVLLLLQAAPATDREPPTIVIQARRAEEDLAACLARNCPPDEEIEAALDAAVQQFADGRYVDAKRVLGRTVARHRGHATENPRLFASLLATSATVAEHEGDDDLFRQRVYERTNLLRTELGPESLEAIMADLDTGNMLMKLGSPITAEASYRRAEEAALAAGRPRLAAAAMFRQAWLELSRGRYNRAESLASRAGEVAGADNVLVAELGRILAVRIAYAKGDEAESSRLLAALPGRTRPAPLLITAPPIPPLNSPSQWVRPAEGMNAFVDVGFWVRPDGRVEEVEVLRDNGRRAWFNPVVNRVADRRYAPFPSGEGDPGIYQIERYTLRPSYEVPYFSRISRRIGSYHLKVASLTHMAEETGESVDSALQ</sequence>
<dbReference type="InterPro" id="IPR011990">
    <property type="entry name" value="TPR-like_helical_dom_sf"/>
</dbReference>
<name>A0ABX0XNZ3_9SPHN</name>
<gene>
    <name evidence="1" type="ORF">GGR88_002613</name>
</gene>
<reference evidence="1 2" key="1">
    <citation type="submission" date="2020-03" db="EMBL/GenBank/DDBJ databases">
        <title>Genomic Encyclopedia of Type Strains, Phase IV (KMG-IV): sequencing the most valuable type-strain genomes for metagenomic binning, comparative biology and taxonomic classification.</title>
        <authorList>
            <person name="Goeker M."/>
        </authorList>
    </citation>
    <scope>NUCLEOTIDE SEQUENCE [LARGE SCALE GENOMIC DNA]</scope>
    <source>
        <strain evidence="1 2">DSM 27651</strain>
    </source>
</reference>
<protein>
    <recommendedName>
        <fullName evidence="3">TonB C-terminal domain-containing protein</fullName>
    </recommendedName>
</protein>
<keyword evidence="2" id="KW-1185">Reference proteome</keyword>
<dbReference type="SUPFAM" id="SSF48452">
    <property type="entry name" value="TPR-like"/>
    <property type="match status" value="1"/>
</dbReference>
<organism evidence="1 2">
    <name type="scientific">Sphingomonas jejuensis</name>
    <dbReference type="NCBI Taxonomy" id="904715"/>
    <lineage>
        <taxon>Bacteria</taxon>
        <taxon>Pseudomonadati</taxon>
        <taxon>Pseudomonadota</taxon>
        <taxon>Alphaproteobacteria</taxon>
        <taxon>Sphingomonadales</taxon>
        <taxon>Sphingomonadaceae</taxon>
        <taxon>Sphingomonas</taxon>
    </lineage>
</organism>